<dbReference type="InterPro" id="IPR013083">
    <property type="entry name" value="Znf_RING/FYVE/PHD"/>
</dbReference>
<evidence type="ECO:0000256" key="3">
    <source>
        <dbReference type="ARBA" id="ARBA00022833"/>
    </source>
</evidence>
<feature type="non-terminal residue" evidence="7">
    <location>
        <position position="1"/>
    </location>
</feature>
<evidence type="ECO:0000256" key="1">
    <source>
        <dbReference type="ARBA" id="ARBA00022723"/>
    </source>
</evidence>
<feature type="region of interest" description="Disordered" evidence="5">
    <location>
        <begin position="14"/>
        <end position="38"/>
    </location>
</feature>
<reference evidence="7" key="1">
    <citation type="submission" date="2015-07" db="EMBL/GenBank/DDBJ databases">
        <title>Transcriptome Assembly of Anthurium amnicola.</title>
        <authorList>
            <person name="Suzuki J."/>
        </authorList>
    </citation>
    <scope>NUCLEOTIDE SEQUENCE</scope>
</reference>
<dbReference type="SMART" id="SM00184">
    <property type="entry name" value="RING"/>
    <property type="match status" value="1"/>
</dbReference>
<dbReference type="InterPro" id="IPR001841">
    <property type="entry name" value="Znf_RING"/>
</dbReference>
<evidence type="ECO:0000259" key="6">
    <source>
        <dbReference type="PROSITE" id="PS50089"/>
    </source>
</evidence>
<dbReference type="GO" id="GO:0008270">
    <property type="term" value="F:zinc ion binding"/>
    <property type="evidence" value="ECO:0007669"/>
    <property type="project" value="UniProtKB-KW"/>
</dbReference>
<dbReference type="PANTHER" id="PTHR45969:SF5">
    <property type="entry name" value="E3 UBIQUITIN-PROTEIN LIGASE RHA2A"/>
    <property type="match status" value="1"/>
</dbReference>
<dbReference type="PROSITE" id="PS50089">
    <property type="entry name" value="ZF_RING_2"/>
    <property type="match status" value="1"/>
</dbReference>
<evidence type="ECO:0000256" key="5">
    <source>
        <dbReference type="SAM" id="MobiDB-lite"/>
    </source>
</evidence>
<dbReference type="SUPFAM" id="SSF57850">
    <property type="entry name" value="RING/U-box"/>
    <property type="match status" value="1"/>
</dbReference>
<organism evidence="7">
    <name type="scientific">Anthurium amnicola</name>
    <dbReference type="NCBI Taxonomy" id="1678845"/>
    <lineage>
        <taxon>Eukaryota</taxon>
        <taxon>Viridiplantae</taxon>
        <taxon>Streptophyta</taxon>
        <taxon>Embryophyta</taxon>
        <taxon>Tracheophyta</taxon>
        <taxon>Spermatophyta</taxon>
        <taxon>Magnoliopsida</taxon>
        <taxon>Liliopsida</taxon>
        <taxon>Araceae</taxon>
        <taxon>Pothoideae</taxon>
        <taxon>Potheae</taxon>
        <taxon>Anthurium</taxon>
    </lineage>
</organism>
<evidence type="ECO:0000256" key="4">
    <source>
        <dbReference type="PROSITE-ProRule" id="PRU00175"/>
    </source>
</evidence>
<dbReference type="PANTHER" id="PTHR45969">
    <property type="entry name" value="RING ZINC FINGER PROTEIN-RELATED"/>
    <property type="match status" value="1"/>
</dbReference>
<keyword evidence="2 4" id="KW-0863">Zinc-finger</keyword>
<dbReference type="GO" id="GO:0016567">
    <property type="term" value="P:protein ubiquitination"/>
    <property type="evidence" value="ECO:0007669"/>
    <property type="project" value="TreeGrafter"/>
</dbReference>
<feature type="compositionally biased region" description="Pro residues" evidence="5">
    <location>
        <begin position="98"/>
        <end position="107"/>
    </location>
</feature>
<dbReference type="EMBL" id="GDJX01025601">
    <property type="protein sequence ID" value="JAT42335.1"/>
    <property type="molecule type" value="Transcribed_RNA"/>
</dbReference>
<feature type="region of interest" description="Disordered" evidence="5">
    <location>
        <begin position="55"/>
        <end position="110"/>
    </location>
</feature>
<dbReference type="GO" id="GO:0061630">
    <property type="term" value="F:ubiquitin protein ligase activity"/>
    <property type="evidence" value="ECO:0007669"/>
    <property type="project" value="TreeGrafter"/>
</dbReference>
<dbReference type="Gene3D" id="3.30.40.10">
    <property type="entry name" value="Zinc/RING finger domain, C3HC4 (zinc finger)"/>
    <property type="match status" value="1"/>
</dbReference>
<gene>
    <name evidence="7" type="primary">RHA2A_0</name>
    <name evidence="7" type="ORF">g.30214</name>
</gene>
<protein>
    <submittedName>
        <fullName evidence="7">E3 ubiquitin-protein ligase RHA2A</fullName>
    </submittedName>
</protein>
<name>A0A1D1XIW2_9ARAE</name>
<dbReference type="Pfam" id="PF13639">
    <property type="entry name" value="zf-RING_2"/>
    <property type="match status" value="1"/>
</dbReference>
<dbReference type="AlphaFoldDB" id="A0A1D1XIW2"/>
<keyword evidence="1" id="KW-0479">Metal-binding</keyword>
<proteinExistence type="predicted"/>
<accession>A0A1D1XIW2</accession>
<evidence type="ECO:0000256" key="2">
    <source>
        <dbReference type="ARBA" id="ARBA00022771"/>
    </source>
</evidence>
<feature type="domain" description="RING-type" evidence="6">
    <location>
        <begin position="232"/>
        <end position="275"/>
    </location>
</feature>
<sequence>KGAGLVLATCLRSSSSDGSTLKKLKTLSRQAHTPESRGEIQFGYVYPRGGRNCGRSGMTVSARAPKGADDLRPKLSPPPGGPLKSLSSAPPKLHHHTPPPTHPPKPSPISLSVSPNCPWYFRRRIAGAPGREEYLGGGMGMSSHLSDVSGDSIPILLVAAAAGWVSYLRSLLICLLHSVGLHHQHHQIREAGGDGGEIASGLAGLIVLAEHLSCAHRAFCYRGGEEGEPEDCVVCLGVLRDGERVRRLACCRHVFHSECLDGWFDQSRLSCPLCRSPLVPEAHRADAARRVSAELVDWLSPY</sequence>
<feature type="compositionally biased region" description="Low complexity" evidence="5">
    <location>
        <begin position="82"/>
        <end position="91"/>
    </location>
</feature>
<keyword evidence="3" id="KW-0862">Zinc</keyword>
<evidence type="ECO:0000313" key="7">
    <source>
        <dbReference type="EMBL" id="JAT42335.1"/>
    </source>
</evidence>